<accession>A0AAV2Q9P3</accession>
<keyword evidence="1" id="KW-0732">Signal</keyword>
<dbReference type="SMART" id="SM00280">
    <property type="entry name" value="KAZAL"/>
    <property type="match status" value="1"/>
</dbReference>
<protein>
    <recommendedName>
        <fullName evidence="2">Kazal-like domain-containing protein</fullName>
    </recommendedName>
</protein>
<feature type="non-terminal residue" evidence="3">
    <location>
        <position position="1"/>
    </location>
</feature>
<evidence type="ECO:0000313" key="4">
    <source>
        <dbReference type="Proteomes" id="UP001497623"/>
    </source>
</evidence>
<feature type="domain" description="Kazal-like" evidence="2">
    <location>
        <begin position="131"/>
        <end position="183"/>
    </location>
</feature>
<evidence type="ECO:0000256" key="1">
    <source>
        <dbReference type="SAM" id="SignalP"/>
    </source>
</evidence>
<dbReference type="EMBL" id="CAXKWB010005013">
    <property type="protein sequence ID" value="CAL4076252.1"/>
    <property type="molecule type" value="Genomic_DNA"/>
</dbReference>
<gene>
    <name evidence="3" type="ORF">MNOR_LOCUS10092</name>
</gene>
<dbReference type="AlphaFoldDB" id="A0AAV2Q9P3"/>
<comment type="caution">
    <text evidence="3">The sequence shown here is derived from an EMBL/GenBank/DDBJ whole genome shotgun (WGS) entry which is preliminary data.</text>
</comment>
<name>A0AAV2Q9P3_MEGNR</name>
<organism evidence="3 4">
    <name type="scientific">Meganyctiphanes norvegica</name>
    <name type="common">Northern krill</name>
    <name type="synonym">Thysanopoda norvegica</name>
    <dbReference type="NCBI Taxonomy" id="48144"/>
    <lineage>
        <taxon>Eukaryota</taxon>
        <taxon>Metazoa</taxon>
        <taxon>Ecdysozoa</taxon>
        <taxon>Arthropoda</taxon>
        <taxon>Crustacea</taxon>
        <taxon>Multicrustacea</taxon>
        <taxon>Malacostraca</taxon>
        <taxon>Eumalacostraca</taxon>
        <taxon>Eucarida</taxon>
        <taxon>Euphausiacea</taxon>
        <taxon>Euphausiidae</taxon>
        <taxon>Meganyctiphanes</taxon>
    </lineage>
</organism>
<dbReference type="Proteomes" id="UP001497623">
    <property type="component" value="Unassembled WGS sequence"/>
</dbReference>
<proteinExistence type="predicted"/>
<sequence>DTAVATAPFACWRIYKMLVKGVIFCLVLVWTDAAVSPIPEFGSGCWSPVTESHHPNGTIGPYQCKEYTCINGNWEITGVIEGCEIGSGCWLNEGLHPNGTTGPYQCKEYTCINGHWEVTGVIEDCEIVKRYSFLEDCYISLCTYEYGPICGSDGTTYGNMCFFKVARCNKPFLRVASNGPCSW</sequence>
<dbReference type="Gene3D" id="3.30.60.30">
    <property type="match status" value="1"/>
</dbReference>
<dbReference type="InterPro" id="IPR036058">
    <property type="entry name" value="Kazal_dom_sf"/>
</dbReference>
<dbReference type="Pfam" id="PF00050">
    <property type="entry name" value="Kazal_1"/>
    <property type="match status" value="1"/>
</dbReference>
<keyword evidence="4" id="KW-1185">Reference proteome</keyword>
<dbReference type="SUPFAM" id="SSF100895">
    <property type="entry name" value="Kazal-type serine protease inhibitors"/>
    <property type="match status" value="1"/>
</dbReference>
<dbReference type="PROSITE" id="PS51465">
    <property type="entry name" value="KAZAL_2"/>
    <property type="match status" value="1"/>
</dbReference>
<feature type="chain" id="PRO_5043752229" description="Kazal-like domain-containing protein" evidence="1">
    <location>
        <begin position="34"/>
        <end position="183"/>
    </location>
</feature>
<reference evidence="3 4" key="1">
    <citation type="submission" date="2024-05" db="EMBL/GenBank/DDBJ databases">
        <authorList>
            <person name="Wallberg A."/>
        </authorList>
    </citation>
    <scope>NUCLEOTIDE SEQUENCE [LARGE SCALE GENOMIC DNA]</scope>
</reference>
<dbReference type="InterPro" id="IPR002350">
    <property type="entry name" value="Kazal_dom"/>
</dbReference>
<evidence type="ECO:0000313" key="3">
    <source>
        <dbReference type="EMBL" id="CAL4076252.1"/>
    </source>
</evidence>
<evidence type="ECO:0000259" key="2">
    <source>
        <dbReference type="PROSITE" id="PS51465"/>
    </source>
</evidence>
<feature type="signal peptide" evidence="1">
    <location>
        <begin position="1"/>
        <end position="33"/>
    </location>
</feature>
<dbReference type="CDD" id="cd00104">
    <property type="entry name" value="KAZAL_FS"/>
    <property type="match status" value="1"/>
</dbReference>